<dbReference type="Gene3D" id="2.60.40.2220">
    <property type="match status" value="1"/>
</dbReference>
<dbReference type="PANTHER" id="PTHR46017:SF1">
    <property type="entry name" value="ALPHA-MANNOSIDASE 2C1"/>
    <property type="match status" value="1"/>
</dbReference>
<comment type="caution">
    <text evidence="2">The sequence shown here is derived from an EMBL/GenBank/DDBJ whole genome shotgun (WGS) entry which is preliminary data.</text>
</comment>
<dbReference type="AlphaFoldDB" id="A0A645GAN4"/>
<evidence type="ECO:0000259" key="1">
    <source>
        <dbReference type="Pfam" id="PF17677"/>
    </source>
</evidence>
<reference evidence="2" key="1">
    <citation type="submission" date="2019-08" db="EMBL/GenBank/DDBJ databases">
        <authorList>
            <person name="Kucharzyk K."/>
            <person name="Murdoch R.W."/>
            <person name="Higgins S."/>
            <person name="Loffler F."/>
        </authorList>
    </citation>
    <scope>NUCLEOTIDE SEQUENCE</scope>
</reference>
<protein>
    <recommendedName>
        <fullName evidence="1">Glycosyl hydrolases family 38 C-terminal domain-containing protein</fullName>
    </recommendedName>
</protein>
<accession>A0A645GAN4</accession>
<dbReference type="GO" id="GO:0009313">
    <property type="term" value="P:oligosaccharide catabolic process"/>
    <property type="evidence" value="ECO:0007669"/>
    <property type="project" value="TreeGrafter"/>
</dbReference>
<dbReference type="SUPFAM" id="SSF74650">
    <property type="entry name" value="Galactose mutarotase-like"/>
    <property type="match status" value="1"/>
</dbReference>
<dbReference type="GO" id="GO:0030246">
    <property type="term" value="F:carbohydrate binding"/>
    <property type="evidence" value="ECO:0007669"/>
    <property type="project" value="InterPro"/>
</dbReference>
<dbReference type="EMBL" id="VSSQ01072616">
    <property type="protein sequence ID" value="MPN23961.1"/>
    <property type="molecule type" value="Genomic_DNA"/>
</dbReference>
<dbReference type="InterPro" id="IPR041147">
    <property type="entry name" value="GH38_C"/>
</dbReference>
<dbReference type="PANTHER" id="PTHR46017">
    <property type="entry name" value="ALPHA-MANNOSIDASE 2C1"/>
    <property type="match status" value="1"/>
</dbReference>
<sequence>MFDFNNAYVLVDAIKKAEDENMVVVRFHEYAGSRQEVKINSDYNIIGWMETNLMEKPIEELRNEKEISLTVNPYEIKTIMIKMA</sequence>
<feature type="domain" description="Glycosyl hydrolases family 38 C-terminal" evidence="1">
    <location>
        <begin position="9"/>
        <end position="79"/>
    </location>
</feature>
<name>A0A645GAN4_9ZZZZ</name>
<gene>
    <name evidence="2" type="ORF">SDC9_171354</name>
</gene>
<proteinExistence type="predicted"/>
<evidence type="ECO:0000313" key="2">
    <source>
        <dbReference type="EMBL" id="MPN23961.1"/>
    </source>
</evidence>
<dbReference type="GO" id="GO:0004559">
    <property type="term" value="F:alpha-mannosidase activity"/>
    <property type="evidence" value="ECO:0007669"/>
    <property type="project" value="TreeGrafter"/>
</dbReference>
<dbReference type="InterPro" id="IPR011013">
    <property type="entry name" value="Gal_mutarotase_sf_dom"/>
</dbReference>
<dbReference type="Pfam" id="PF17677">
    <property type="entry name" value="Glyco_hydro38C2"/>
    <property type="match status" value="1"/>
</dbReference>
<organism evidence="2">
    <name type="scientific">bioreactor metagenome</name>
    <dbReference type="NCBI Taxonomy" id="1076179"/>
    <lineage>
        <taxon>unclassified sequences</taxon>
        <taxon>metagenomes</taxon>
        <taxon>ecological metagenomes</taxon>
    </lineage>
</organism>